<feature type="domain" description="Response regulatory" evidence="4">
    <location>
        <begin position="5"/>
        <end position="121"/>
    </location>
</feature>
<name>A0A494WTS1_9FIRM</name>
<evidence type="ECO:0000256" key="3">
    <source>
        <dbReference type="PROSITE-ProRule" id="PRU00169"/>
    </source>
</evidence>
<dbReference type="RefSeq" id="WP_121450627.1">
    <property type="nucleotide sequence ID" value="NZ_RBWE01000001.1"/>
</dbReference>
<dbReference type="SUPFAM" id="SSF52172">
    <property type="entry name" value="CheY-like"/>
    <property type="match status" value="1"/>
</dbReference>
<dbReference type="GO" id="GO:0000160">
    <property type="term" value="P:phosphorelay signal transduction system"/>
    <property type="evidence" value="ECO:0007669"/>
    <property type="project" value="InterPro"/>
</dbReference>
<dbReference type="GO" id="GO:0051782">
    <property type="term" value="P:negative regulation of cell division"/>
    <property type="evidence" value="ECO:0007669"/>
    <property type="project" value="TreeGrafter"/>
</dbReference>
<sequence>MDTTKVLIADDIAGTREDIKRLLYFEEDIKVVGEAADGEEALRLTETLQPDVVLMDINMPRMDGIQATELISMQFPEVAVVIISIQGEQEYLRKAMAAGARDYLVKPFNSSELAETIRRAGAFHKKRQVHFSGGQVAGATPQPARIPGKVITLFSTKGGVGRTTLACNLAVALAQGTGQKVVLVDLDLAGGDAAVLLNMPTKGTVTEVIQEPDYADPSLLESYLAPHFSGINALLSPADPEQAETVTGAQVTVILQTLKKSYDYVVVDTCAYLNEVVVGALEAADQVLVLVTQDLPALKHARLNIDILERLNFHSKIKLILNKTRPDMLKPNELEKSLNFSLWHAVPAEEKIVLPSINRGMPFVLAEAGSAISQSIFELAGLLTRGEEEAAGKGRIVPESRADYRERKSLLGKFFKTSAKPVSLR</sequence>
<comment type="caution">
    <text evidence="5">The sequence shown here is derived from an EMBL/GenBank/DDBJ whole genome shotgun (WGS) entry which is preliminary data.</text>
</comment>
<dbReference type="InterPro" id="IPR050625">
    <property type="entry name" value="ParA/MinD_ATPase"/>
</dbReference>
<proteinExistence type="predicted"/>
<dbReference type="GO" id="GO:0005829">
    <property type="term" value="C:cytosol"/>
    <property type="evidence" value="ECO:0007669"/>
    <property type="project" value="TreeGrafter"/>
</dbReference>
<dbReference type="Gene3D" id="3.40.50.2300">
    <property type="match status" value="1"/>
</dbReference>
<dbReference type="AlphaFoldDB" id="A0A494WTS1"/>
<dbReference type="InterPro" id="IPR027417">
    <property type="entry name" value="P-loop_NTPase"/>
</dbReference>
<dbReference type="EMBL" id="RBWE01000001">
    <property type="protein sequence ID" value="RKO66183.1"/>
    <property type="molecule type" value="Genomic_DNA"/>
</dbReference>
<dbReference type="GO" id="GO:0009898">
    <property type="term" value="C:cytoplasmic side of plasma membrane"/>
    <property type="evidence" value="ECO:0007669"/>
    <property type="project" value="TreeGrafter"/>
</dbReference>
<gene>
    <name evidence="5" type="ORF">D7024_03970</name>
</gene>
<accession>A0A494WTS1</accession>
<dbReference type="GO" id="GO:0005524">
    <property type="term" value="F:ATP binding"/>
    <property type="evidence" value="ECO:0007669"/>
    <property type="project" value="TreeGrafter"/>
</dbReference>
<keyword evidence="3" id="KW-0597">Phosphoprotein</keyword>
<dbReference type="SUPFAM" id="SSF52540">
    <property type="entry name" value="P-loop containing nucleoside triphosphate hydrolases"/>
    <property type="match status" value="1"/>
</dbReference>
<evidence type="ECO:0000313" key="5">
    <source>
        <dbReference type="EMBL" id="RKO66183.1"/>
    </source>
</evidence>
<dbReference type="GO" id="GO:0016887">
    <property type="term" value="F:ATP hydrolysis activity"/>
    <property type="evidence" value="ECO:0007669"/>
    <property type="project" value="TreeGrafter"/>
</dbReference>
<organism evidence="5 6">
    <name type="scientific">Desulfofundulus salinus</name>
    <dbReference type="NCBI Taxonomy" id="2419843"/>
    <lineage>
        <taxon>Bacteria</taxon>
        <taxon>Bacillati</taxon>
        <taxon>Bacillota</taxon>
        <taxon>Clostridia</taxon>
        <taxon>Eubacteriales</taxon>
        <taxon>Peptococcaceae</taxon>
        <taxon>Desulfofundulus</taxon>
    </lineage>
</organism>
<dbReference type="SMART" id="SM00448">
    <property type="entry name" value="REC"/>
    <property type="match status" value="1"/>
</dbReference>
<dbReference type="CDD" id="cd17536">
    <property type="entry name" value="REC_YesN-like"/>
    <property type="match status" value="1"/>
</dbReference>
<dbReference type="InterPro" id="IPR011006">
    <property type="entry name" value="CheY-like_superfamily"/>
</dbReference>
<dbReference type="PANTHER" id="PTHR43384:SF13">
    <property type="entry name" value="SLR0110 PROTEIN"/>
    <property type="match status" value="1"/>
</dbReference>
<evidence type="ECO:0000256" key="2">
    <source>
        <dbReference type="ARBA" id="ARBA00024867"/>
    </source>
</evidence>
<dbReference type="PANTHER" id="PTHR43384">
    <property type="entry name" value="SEPTUM SITE-DETERMINING PROTEIN MIND HOMOLOG, CHLOROPLASTIC-RELATED"/>
    <property type="match status" value="1"/>
</dbReference>
<dbReference type="Pfam" id="PF13614">
    <property type="entry name" value="AAA_31"/>
    <property type="match status" value="1"/>
</dbReference>
<dbReference type="Proteomes" id="UP000271256">
    <property type="component" value="Unassembled WGS sequence"/>
</dbReference>
<protein>
    <recommendedName>
        <fullName evidence="1">Stage 0 sporulation protein A homolog</fullName>
    </recommendedName>
</protein>
<evidence type="ECO:0000313" key="6">
    <source>
        <dbReference type="Proteomes" id="UP000271256"/>
    </source>
</evidence>
<dbReference type="PROSITE" id="PS50110">
    <property type="entry name" value="RESPONSE_REGULATORY"/>
    <property type="match status" value="1"/>
</dbReference>
<dbReference type="InterPro" id="IPR001789">
    <property type="entry name" value="Sig_transdc_resp-reg_receiver"/>
</dbReference>
<feature type="modified residue" description="4-aspartylphosphate" evidence="3">
    <location>
        <position position="56"/>
    </location>
</feature>
<keyword evidence="6" id="KW-1185">Reference proteome</keyword>
<dbReference type="InterPro" id="IPR025669">
    <property type="entry name" value="AAA_dom"/>
</dbReference>
<dbReference type="Pfam" id="PF00072">
    <property type="entry name" value="Response_reg"/>
    <property type="match status" value="1"/>
</dbReference>
<comment type="function">
    <text evidence="2">May play the central regulatory role in sporulation. It may be an element of the effector pathway responsible for the activation of sporulation genes in response to nutritional stress. Spo0A may act in concert with spo0H (a sigma factor) to control the expression of some genes that are critical to the sporulation process.</text>
</comment>
<reference evidence="5 6" key="1">
    <citation type="submission" date="2018-10" db="EMBL/GenBank/DDBJ databases">
        <authorList>
            <person name="Grouzdev D.S."/>
            <person name="Krutkina M.S."/>
            <person name="Tourova T.P."/>
            <person name="Nazina T.N."/>
        </authorList>
    </citation>
    <scope>NUCLEOTIDE SEQUENCE [LARGE SCALE GENOMIC DNA]</scope>
    <source>
        <strain evidence="5 6">435</strain>
    </source>
</reference>
<dbReference type="OrthoDB" id="9794577at2"/>
<evidence type="ECO:0000259" key="4">
    <source>
        <dbReference type="PROSITE" id="PS50110"/>
    </source>
</evidence>
<evidence type="ECO:0000256" key="1">
    <source>
        <dbReference type="ARBA" id="ARBA00018672"/>
    </source>
</evidence>
<dbReference type="Gene3D" id="3.40.50.300">
    <property type="entry name" value="P-loop containing nucleotide triphosphate hydrolases"/>
    <property type="match status" value="1"/>
</dbReference>